<dbReference type="EMBL" id="LXLI01000017">
    <property type="protein sequence ID" value="OFC94627.1"/>
    <property type="molecule type" value="Genomic_DNA"/>
</dbReference>
<accession>A0A9X5NBI6</accession>
<evidence type="ECO:0000313" key="2">
    <source>
        <dbReference type="Proteomes" id="UP000175994"/>
    </source>
</evidence>
<dbReference type="RefSeq" id="WP_070183627.1">
    <property type="nucleotide sequence ID" value="NZ_LXLI01000017.1"/>
</dbReference>
<sequence length="71" mass="8558">MNNEIKITNQMTEGEKLYFFRGYIHAHAEEFAKRFGYTTKEATILILKEFINRQETKQKKEHFDKDGDTQR</sequence>
<protein>
    <submittedName>
        <fullName evidence="1">Uncharacterized protein</fullName>
    </submittedName>
</protein>
<gene>
    <name evidence="1" type="ORF">BTGOE4_10170</name>
</gene>
<reference evidence="1 2" key="1">
    <citation type="submission" date="2016-04" db="EMBL/GenBank/DDBJ databases">
        <title>Bacillus thuringiensis and Bacillus weihenstephanensis as novel biocontrol agents of wilt causing Verticillium species.</title>
        <authorList>
            <person name="Hollensteiner J."/>
            <person name="Wemheuer F."/>
            <person name="Harting R."/>
            <person name="Kolarzyk A."/>
            <person name="Diaz-Valerio S."/>
            <person name="Poehlein A."/>
            <person name="Brzuszkiewicz E."/>
            <person name="Nesemann K."/>
            <person name="Braus-Stromeyer S."/>
            <person name="Braus G."/>
            <person name="Daniel R."/>
            <person name="Liesegang H."/>
        </authorList>
    </citation>
    <scope>NUCLEOTIDE SEQUENCE [LARGE SCALE GENOMIC DNA]</scope>
    <source>
        <strain evidence="1 2">GOE4</strain>
    </source>
</reference>
<proteinExistence type="predicted"/>
<name>A0A9X5NBI6_BACTU</name>
<evidence type="ECO:0000313" key="1">
    <source>
        <dbReference type="EMBL" id="OFC94627.1"/>
    </source>
</evidence>
<organism evidence="1 2">
    <name type="scientific">Bacillus thuringiensis</name>
    <dbReference type="NCBI Taxonomy" id="1428"/>
    <lineage>
        <taxon>Bacteria</taxon>
        <taxon>Bacillati</taxon>
        <taxon>Bacillota</taxon>
        <taxon>Bacilli</taxon>
        <taxon>Bacillales</taxon>
        <taxon>Bacillaceae</taxon>
        <taxon>Bacillus</taxon>
        <taxon>Bacillus cereus group</taxon>
    </lineage>
</organism>
<dbReference type="Proteomes" id="UP000175994">
    <property type="component" value="Unassembled WGS sequence"/>
</dbReference>
<comment type="caution">
    <text evidence="1">The sequence shown here is derived from an EMBL/GenBank/DDBJ whole genome shotgun (WGS) entry which is preliminary data.</text>
</comment>
<dbReference type="AlphaFoldDB" id="A0A9X5NBI6"/>